<evidence type="ECO:0000313" key="1">
    <source>
        <dbReference type="EMBL" id="CAH1800292.1"/>
    </source>
</evidence>
<dbReference type="AlphaFoldDB" id="A0A8J1TA27"/>
<protein>
    <submittedName>
        <fullName evidence="1">Uncharacterized protein</fullName>
    </submittedName>
</protein>
<name>A0A8J1TA27_OWEFU</name>
<accession>A0A8J1TA27</accession>
<sequence length="116" mass="13609">MSLFQGISGSPIDYRDFVEYPDYGGQDITNENSMFPQKYKYPPEDPDRFLQYSKFPFGLKKFTPIAREPVAMPQGRVSKDMDDIRNAYNELEVLRKRQQILRAVVKRCNTKNIDMC</sequence>
<evidence type="ECO:0000313" key="2">
    <source>
        <dbReference type="Proteomes" id="UP000749559"/>
    </source>
</evidence>
<gene>
    <name evidence="1" type="ORF">OFUS_LOCUS24198</name>
</gene>
<organism evidence="1 2">
    <name type="scientific">Owenia fusiformis</name>
    <name type="common">Polychaete worm</name>
    <dbReference type="NCBI Taxonomy" id="6347"/>
    <lineage>
        <taxon>Eukaryota</taxon>
        <taxon>Metazoa</taxon>
        <taxon>Spiralia</taxon>
        <taxon>Lophotrochozoa</taxon>
        <taxon>Annelida</taxon>
        <taxon>Polychaeta</taxon>
        <taxon>Sedentaria</taxon>
        <taxon>Canalipalpata</taxon>
        <taxon>Sabellida</taxon>
        <taxon>Oweniida</taxon>
        <taxon>Oweniidae</taxon>
        <taxon>Owenia</taxon>
    </lineage>
</organism>
<dbReference type="Proteomes" id="UP000749559">
    <property type="component" value="Unassembled WGS sequence"/>
</dbReference>
<reference evidence="1" key="1">
    <citation type="submission" date="2022-03" db="EMBL/GenBank/DDBJ databases">
        <authorList>
            <person name="Martin C."/>
        </authorList>
    </citation>
    <scope>NUCLEOTIDE SEQUENCE</scope>
</reference>
<comment type="caution">
    <text evidence="1">The sequence shown here is derived from an EMBL/GenBank/DDBJ whole genome shotgun (WGS) entry which is preliminary data.</text>
</comment>
<dbReference type="EMBL" id="CAIIXF020000011">
    <property type="protein sequence ID" value="CAH1800292.1"/>
    <property type="molecule type" value="Genomic_DNA"/>
</dbReference>
<proteinExistence type="predicted"/>
<keyword evidence="2" id="KW-1185">Reference proteome</keyword>